<dbReference type="AlphaFoldDB" id="A0A4Z1CDA7"/>
<dbReference type="InterPro" id="IPR014777">
    <property type="entry name" value="4pyrrole_Mease_sub1"/>
</dbReference>
<dbReference type="UniPathway" id="UPA00148"/>
<reference evidence="7 8" key="1">
    <citation type="submission" date="2019-03" db="EMBL/GenBank/DDBJ databases">
        <authorList>
            <person name="Li J."/>
        </authorList>
    </citation>
    <scope>NUCLEOTIDE SEQUENCE [LARGE SCALE GENOMIC DNA]</scope>
    <source>
        <strain evidence="7 8">3058</strain>
    </source>
</reference>
<dbReference type="RefSeq" id="WP_135819124.1">
    <property type="nucleotide sequence ID" value="NZ_SRPG01000350.1"/>
</dbReference>
<evidence type="ECO:0000256" key="1">
    <source>
        <dbReference type="ARBA" id="ARBA00004953"/>
    </source>
</evidence>
<keyword evidence="5" id="KW-0949">S-adenosyl-L-methionine</keyword>
<protein>
    <submittedName>
        <fullName evidence="7">Cobalt-precorrin-7 (C(5))-methyltransferase</fullName>
    </submittedName>
</protein>
<keyword evidence="3 7" id="KW-0489">Methyltransferase</keyword>
<dbReference type="GO" id="GO:0032259">
    <property type="term" value="P:methylation"/>
    <property type="evidence" value="ECO:0007669"/>
    <property type="project" value="UniProtKB-KW"/>
</dbReference>
<sequence length="160" mass="16884">MSDPWLSIIGMGEDGPAGLPDASRRALAKAELVFGAPRHLALADAGARGRPWPVPFDLAPLLALRGQRVAALVSGDPFWCGAGGTIAAVLNRDEWRAYPAPGVISLAAARLGWRLEDCVTLGLHAAPFARLRPHLARGCRIIATLRDGDAPRALADWLAA</sequence>
<dbReference type="InterPro" id="IPR035996">
    <property type="entry name" value="4pyrrol_Methylase_sf"/>
</dbReference>
<keyword evidence="2" id="KW-0169">Cobalamin biosynthesis</keyword>
<dbReference type="GO" id="GO:0009236">
    <property type="term" value="P:cobalamin biosynthetic process"/>
    <property type="evidence" value="ECO:0007669"/>
    <property type="project" value="UniProtKB-UniPathway"/>
</dbReference>
<dbReference type="Pfam" id="PF00590">
    <property type="entry name" value="TP_methylase"/>
    <property type="match status" value="1"/>
</dbReference>
<dbReference type="OrthoDB" id="9787825at2"/>
<dbReference type="GO" id="GO:0008276">
    <property type="term" value="F:protein methyltransferase activity"/>
    <property type="evidence" value="ECO:0007669"/>
    <property type="project" value="InterPro"/>
</dbReference>
<keyword evidence="8" id="KW-1185">Reference proteome</keyword>
<dbReference type="InterPro" id="IPR000878">
    <property type="entry name" value="4pyrrol_Mease"/>
</dbReference>
<dbReference type="PANTHER" id="PTHR43182:SF1">
    <property type="entry name" value="COBALT-PRECORRIN-7 C(5)-METHYLTRANSFERASE"/>
    <property type="match status" value="1"/>
</dbReference>
<dbReference type="PANTHER" id="PTHR43182">
    <property type="entry name" value="COBALT-PRECORRIN-6B C(15)-METHYLTRANSFERASE (DECARBOXYLATING)"/>
    <property type="match status" value="1"/>
</dbReference>
<keyword evidence="4 7" id="KW-0808">Transferase</keyword>
<dbReference type="Proteomes" id="UP000297972">
    <property type="component" value="Unassembled WGS sequence"/>
</dbReference>
<dbReference type="Gene3D" id="3.40.1010.10">
    <property type="entry name" value="Cobalt-precorrin-4 Transmethylase, Domain 1"/>
    <property type="match status" value="1"/>
</dbReference>
<evidence type="ECO:0000256" key="3">
    <source>
        <dbReference type="ARBA" id="ARBA00022603"/>
    </source>
</evidence>
<comment type="caution">
    <text evidence="7">The sequence shown here is derived from an EMBL/GenBank/DDBJ whole genome shotgun (WGS) entry which is preliminary data.</text>
</comment>
<evidence type="ECO:0000256" key="2">
    <source>
        <dbReference type="ARBA" id="ARBA00022573"/>
    </source>
</evidence>
<evidence type="ECO:0000256" key="5">
    <source>
        <dbReference type="ARBA" id="ARBA00022691"/>
    </source>
</evidence>
<evidence type="ECO:0000313" key="7">
    <source>
        <dbReference type="EMBL" id="TGN43409.1"/>
    </source>
</evidence>
<dbReference type="InterPro" id="IPR050714">
    <property type="entry name" value="Cobalamin_biosynth_MTase"/>
</dbReference>
<evidence type="ECO:0000256" key="4">
    <source>
        <dbReference type="ARBA" id="ARBA00022679"/>
    </source>
</evidence>
<organism evidence="7 8">
    <name type="scientific">Paracoccus liaowanqingii</name>
    <dbReference type="NCBI Taxonomy" id="2560053"/>
    <lineage>
        <taxon>Bacteria</taxon>
        <taxon>Pseudomonadati</taxon>
        <taxon>Pseudomonadota</taxon>
        <taxon>Alphaproteobacteria</taxon>
        <taxon>Rhodobacterales</taxon>
        <taxon>Paracoccaceae</taxon>
        <taxon>Paracoccus</taxon>
    </lineage>
</organism>
<dbReference type="CDD" id="cd11644">
    <property type="entry name" value="Precorrin-6Y-MT"/>
    <property type="match status" value="1"/>
</dbReference>
<dbReference type="SUPFAM" id="SSF53790">
    <property type="entry name" value="Tetrapyrrole methylase"/>
    <property type="match status" value="1"/>
</dbReference>
<dbReference type="InterPro" id="IPR012818">
    <property type="entry name" value="CbiE"/>
</dbReference>
<accession>A0A4Z1CDA7</accession>
<proteinExistence type="predicted"/>
<feature type="domain" description="Tetrapyrrole methylase" evidence="6">
    <location>
        <begin position="6"/>
        <end position="157"/>
    </location>
</feature>
<evidence type="ECO:0000259" key="6">
    <source>
        <dbReference type="Pfam" id="PF00590"/>
    </source>
</evidence>
<gene>
    <name evidence="7" type="ORF">E4L95_20550</name>
</gene>
<feature type="non-terminal residue" evidence="7">
    <location>
        <position position="160"/>
    </location>
</feature>
<comment type="pathway">
    <text evidence="1">Cofactor biosynthesis; adenosylcobalamin biosynthesis.</text>
</comment>
<dbReference type="EMBL" id="SRPG01000350">
    <property type="protein sequence ID" value="TGN43409.1"/>
    <property type="molecule type" value="Genomic_DNA"/>
</dbReference>
<name>A0A4Z1CDA7_9RHOB</name>
<evidence type="ECO:0000313" key="8">
    <source>
        <dbReference type="Proteomes" id="UP000297972"/>
    </source>
</evidence>